<dbReference type="RefSeq" id="WP_003691045.1">
    <property type="nucleotide sequence ID" value="NZ_AKKT01000168.1"/>
</dbReference>
<dbReference type="PATRIC" id="fig|1046596.6.peg.2181"/>
<dbReference type="EMBL" id="AYYH01000006">
    <property type="protein sequence ID" value="KRN10835.1"/>
    <property type="molecule type" value="Genomic_DNA"/>
</dbReference>
<accession>J0KWU7</accession>
<comment type="caution">
    <text evidence="1">The sequence shown here is derived from an EMBL/GenBank/DDBJ whole genome shotgun (WGS) entry which is preliminary data.</text>
</comment>
<evidence type="ECO:0000313" key="1">
    <source>
        <dbReference type="EMBL" id="KRN10835.1"/>
    </source>
</evidence>
<dbReference type="OrthoDB" id="9955681at2"/>
<gene>
    <name evidence="1" type="ORF">FD00_GL002078</name>
</gene>
<dbReference type="Proteomes" id="UP000050898">
    <property type="component" value="Unassembled WGS sequence"/>
</dbReference>
<reference evidence="1 2" key="1">
    <citation type="journal article" date="2015" name="Genome Announc.">
        <title>Expanding the biotechnology potential of lactobacilli through comparative genomics of 213 strains and associated genera.</title>
        <authorList>
            <person name="Sun Z."/>
            <person name="Harris H.M."/>
            <person name="McCann A."/>
            <person name="Guo C."/>
            <person name="Argimon S."/>
            <person name="Zhang W."/>
            <person name="Yang X."/>
            <person name="Jeffery I.B."/>
            <person name="Cooney J.C."/>
            <person name="Kagawa T.F."/>
            <person name="Liu W."/>
            <person name="Song Y."/>
            <person name="Salvetti E."/>
            <person name="Wrobel A."/>
            <person name="Rasinkangas P."/>
            <person name="Parkhill J."/>
            <person name="Rea M.C."/>
            <person name="O'Sullivan O."/>
            <person name="Ritari J."/>
            <person name="Douillard F.P."/>
            <person name="Paul Ross R."/>
            <person name="Yang R."/>
            <person name="Briner A.E."/>
            <person name="Felis G.E."/>
            <person name="de Vos W.M."/>
            <person name="Barrangou R."/>
            <person name="Klaenhammer T.R."/>
            <person name="Caufield P.W."/>
            <person name="Cui Y."/>
            <person name="Zhang H."/>
            <person name="O'Toole P.W."/>
        </authorList>
    </citation>
    <scope>NUCLEOTIDE SEQUENCE [LARGE SCALE GENOMIC DNA]</scope>
    <source>
        <strain evidence="1 2">DSM 20444</strain>
    </source>
</reference>
<keyword evidence="2" id="KW-1185">Reference proteome</keyword>
<protein>
    <submittedName>
        <fullName evidence="1">Uncharacterized protein</fullName>
    </submittedName>
</protein>
<organism evidence="1 2">
    <name type="scientific">Liquorilactobacillus mali KCTC 3596 = DSM 20444</name>
    <dbReference type="NCBI Taxonomy" id="1046596"/>
    <lineage>
        <taxon>Bacteria</taxon>
        <taxon>Bacillati</taxon>
        <taxon>Bacillota</taxon>
        <taxon>Bacilli</taxon>
        <taxon>Lactobacillales</taxon>
        <taxon>Lactobacillaceae</taxon>
        <taxon>Liquorilactobacillus</taxon>
    </lineage>
</organism>
<sequence>MVELKNLRTDPVEREINTVIKSKYGDITIYEPRKSDVEVIMGLHEFIISLNVKDEKEKDKSTLKISDATILKDVIPLLTDIKVGDMTEEEIQDVLDNPSTAMMEVNQVLVHIITSVYKIVLLSYANELLEHDVSLESMKLNHSAVGTFVNQASETEKGKELLKEVFDEADRVNDIQKGKVSKTLQEEMKKKAKANEDAPQVDIRVKNENVSEATHLTPAQIYQEKVLNAYGDDLD</sequence>
<proteinExistence type="predicted"/>
<name>J0KWU7_9LACO</name>
<evidence type="ECO:0000313" key="2">
    <source>
        <dbReference type="Proteomes" id="UP000050898"/>
    </source>
</evidence>
<dbReference type="AlphaFoldDB" id="J0KWU7"/>